<evidence type="ECO:0000256" key="1">
    <source>
        <dbReference type="ARBA" id="ARBA00004123"/>
    </source>
</evidence>
<dbReference type="Gene3D" id="3.30.460.10">
    <property type="entry name" value="Beta Polymerase, domain 2"/>
    <property type="match status" value="1"/>
</dbReference>
<dbReference type="InterPro" id="IPR022312">
    <property type="entry name" value="DNA_pol_X"/>
</dbReference>
<evidence type="ECO:0000256" key="5">
    <source>
        <dbReference type="ARBA" id="ARBA00022679"/>
    </source>
</evidence>
<feature type="domain" description="DNA-directed DNA polymerase X" evidence="16">
    <location>
        <begin position="505"/>
        <end position="833"/>
    </location>
</feature>
<reference evidence="17" key="1">
    <citation type="submission" date="2018-03" db="EMBL/GenBank/DDBJ databases">
        <authorList>
            <person name="Guldener U."/>
        </authorList>
    </citation>
    <scope>NUCLEOTIDE SEQUENCE</scope>
</reference>
<keyword evidence="12" id="KW-0539">Nucleus</keyword>
<dbReference type="InterPro" id="IPR028207">
    <property type="entry name" value="DNA_pol_B_palm_palm"/>
</dbReference>
<comment type="caution">
    <text evidence="17">The sequence shown here is derived from an EMBL/GenBank/DDBJ whole genome shotgun (WGS) entry which is preliminary data.</text>
</comment>
<evidence type="ECO:0000313" key="18">
    <source>
        <dbReference type="Proteomes" id="UP001187682"/>
    </source>
</evidence>
<keyword evidence="8" id="KW-0479">Metal-binding</keyword>
<gene>
    <name evidence="17" type="ORF">DNG_00448</name>
</gene>
<evidence type="ECO:0000256" key="9">
    <source>
        <dbReference type="ARBA" id="ARBA00022763"/>
    </source>
</evidence>
<dbReference type="Pfam" id="PF14792">
    <property type="entry name" value="DNA_pol_B_palm"/>
    <property type="match status" value="1"/>
</dbReference>
<dbReference type="InterPro" id="IPR018944">
    <property type="entry name" value="DNA_pol_lambd_fingers_domain"/>
</dbReference>
<dbReference type="GO" id="GO:0046872">
    <property type="term" value="F:metal ion binding"/>
    <property type="evidence" value="ECO:0007669"/>
    <property type="project" value="UniProtKB-KW"/>
</dbReference>
<dbReference type="CDD" id="cd00141">
    <property type="entry name" value="NT_POLXc"/>
    <property type="match status" value="1"/>
</dbReference>
<proteinExistence type="inferred from homology"/>
<dbReference type="FunFam" id="1.10.150.20:FF:000010">
    <property type="entry name" value="DNA polymerase lambda"/>
    <property type="match status" value="1"/>
</dbReference>
<evidence type="ECO:0000256" key="3">
    <source>
        <dbReference type="ARBA" id="ARBA00012417"/>
    </source>
</evidence>
<accession>A0AAE8MPZ6</accession>
<dbReference type="InterPro" id="IPR037160">
    <property type="entry name" value="DNA_Pol_thumb_sf"/>
</dbReference>
<dbReference type="FunFam" id="3.30.210.10:FF:000001">
    <property type="entry name" value="DNA polymerase lambda"/>
    <property type="match status" value="1"/>
</dbReference>
<protein>
    <recommendedName>
        <fullName evidence="3">DNA-directed DNA polymerase</fullName>
        <ecNumber evidence="3">2.7.7.7</ecNumber>
    </recommendedName>
</protein>
<dbReference type="SUPFAM" id="SSF81585">
    <property type="entry name" value="PsbU/PolX domain-like"/>
    <property type="match status" value="1"/>
</dbReference>
<name>A0AAE8MPZ6_9PEZI</name>
<dbReference type="InterPro" id="IPR036420">
    <property type="entry name" value="BRCT_dom_sf"/>
</dbReference>
<keyword evidence="6" id="KW-0548">Nucleotidyltransferase</keyword>
<keyword evidence="7" id="KW-0235">DNA replication</keyword>
<dbReference type="Pfam" id="PF10391">
    <property type="entry name" value="DNA_pol_lambd_f"/>
    <property type="match status" value="1"/>
</dbReference>
<evidence type="ECO:0000256" key="14">
    <source>
        <dbReference type="PIRSR" id="PIRSR622312-50"/>
    </source>
</evidence>
<feature type="compositionally biased region" description="Polar residues" evidence="15">
    <location>
        <begin position="385"/>
        <end position="395"/>
    </location>
</feature>
<keyword evidence="5" id="KW-0808">Transferase</keyword>
<dbReference type="PRINTS" id="PR00869">
    <property type="entry name" value="DNAPOLX"/>
</dbReference>
<dbReference type="PANTHER" id="PTHR11276:SF28">
    <property type="entry name" value="DNA POLYMERASE LAMBDA"/>
    <property type="match status" value="1"/>
</dbReference>
<feature type="compositionally biased region" description="Basic and acidic residues" evidence="15">
    <location>
        <begin position="457"/>
        <end position="471"/>
    </location>
</feature>
<comment type="similarity">
    <text evidence="2">Belongs to the DNA polymerase type-X family.</text>
</comment>
<dbReference type="Gene3D" id="3.40.50.10190">
    <property type="entry name" value="BRCT domain"/>
    <property type="match status" value="1"/>
</dbReference>
<evidence type="ECO:0000256" key="12">
    <source>
        <dbReference type="ARBA" id="ARBA00023242"/>
    </source>
</evidence>
<dbReference type="InterPro" id="IPR010996">
    <property type="entry name" value="HHH_MUS81"/>
</dbReference>
<evidence type="ECO:0000313" key="17">
    <source>
        <dbReference type="EMBL" id="SPN96929.1"/>
    </source>
</evidence>
<evidence type="ECO:0000256" key="7">
    <source>
        <dbReference type="ARBA" id="ARBA00022705"/>
    </source>
</evidence>
<evidence type="ECO:0000259" key="16">
    <source>
        <dbReference type="SMART" id="SM00483"/>
    </source>
</evidence>
<dbReference type="GO" id="GO:0005634">
    <property type="term" value="C:nucleus"/>
    <property type="evidence" value="ECO:0007669"/>
    <property type="project" value="UniProtKB-SubCell"/>
</dbReference>
<keyword evidence="9" id="KW-0227">DNA damage</keyword>
<evidence type="ECO:0000256" key="4">
    <source>
        <dbReference type="ARBA" id="ARBA00022634"/>
    </source>
</evidence>
<feature type="compositionally biased region" description="Acidic residues" evidence="15">
    <location>
        <begin position="39"/>
        <end position="49"/>
    </location>
</feature>
<keyword evidence="10 17" id="KW-0239">DNA-directed DNA polymerase</keyword>
<dbReference type="Gene3D" id="3.30.210.10">
    <property type="entry name" value="DNA polymerase, thumb domain"/>
    <property type="match status" value="1"/>
</dbReference>
<feature type="compositionally biased region" description="Pro residues" evidence="15">
    <location>
        <begin position="68"/>
        <end position="84"/>
    </location>
</feature>
<dbReference type="FunFam" id="1.10.150.110:FF:000005">
    <property type="entry name" value="DNA polymerase POL4"/>
    <property type="match status" value="1"/>
</dbReference>
<dbReference type="GO" id="GO:0003887">
    <property type="term" value="F:DNA-directed DNA polymerase activity"/>
    <property type="evidence" value="ECO:0007669"/>
    <property type="project" value="UniProtKB-KW"/>
</dbReference>
<feature type="compositionally biased region" description="Basic and acidic residues" evidence="15">
    <location>
        <begin position="123"/>
        <end position="134"/>
    </location>
</feature>
<dbReference type="InterPro" id="IPR027421">
    <property type="entry name" value="DNA_pol_lamdba_lyase_dom_sf"/>
</dbReference>
<dbReference type="InterPro" id="IPR002008">
    <property type="entry name" value="DNA_pol_X_beta-like"/>
</dbReference>
<keyword evidence="4" id="KW-0237">DNA synthesis</keyword>
<feature type="region of interest" description="Disordered" evidence="15">
    <location>
        <begin position="1"/>
        <end position="155"/>
    </location>
</feature>
<comment type="catalytic activity">
    <reaction evidence="13">
        <text>DNA(n) + a 2'-deoxyribonucleoside 5'-triphosphate = DNA(n+1) + diphosphate</text>
        <dbReference type="Rhea" id="RHEA:22508"/>
        <dbReference type="Rhea" id="RHEA-COMP:17339"/>
        <dbReference type="Rhea" id="RHEA-COMP:17340"/>
        <dbReference type="ChEBI" id="CHEBI:33019"/>
        <dbReference type="ChEBI" id="CHEBI:61560"/>
        <dbReference type="ChEBI" id="CHEBI:173112"/>
        <dbReference type="EC" id="2.7.7.7"/>
    </reaction>
</comment>
<dbReference type="PANTHER" id="PTHR11276">
    <property type="entry name" value="DNA POLYMERASE TYPE-X FAMILY MEMBER"/>
    <property type="match status" value="1"/>
</dbReference>
<organism evidence="17 18">
    <name type="scientific">Cephalotrichum gorgonifer</name>
    <dbReference type="NCBI Taxonomy" id="2041049"/>
    <lineage>
        <taxon>Eukaryota</taxon>
        <taxon>Fungi</taxon>
        <taxon>Dikarya</taxon>
        <taxon>Ascomycota</taxon>
        <taxon>Pezizomycotina</taxon>
        <taxon>Sordariomycetes</taxon>
        <taxon>Hypocreomycetidae</taxon>
        <taxon>Microascales</taxon>
        <taxon>Microascaceae</taxon>
        <taxon>Cephalotrichum</taxon>
    </lineage>
</organism>
<evidence type="ECO:0000256" key="8">
    <source>
        <dbReference type="ARBA" id="ARBA00022723"/>
    </source>
</evidence>
<dbReference type="AlphaFoldDB" id="A0AAE8MPZ6"/>
<dbReference type="PRINTS" id="PR00870">
    <property type="entry name" value="DNAPOLXBETA"/>
</dbReference>
<feature type="region of interest" description="Disordered" evidence="15">
    <location>
        <begin position="313"/>
        <end position="406"/>
    </location>
</feature>
<dbReference type="Proteomes" id="UP001187682">
    <property type="component" value="Unassembled WGS sequence"/>
</dbReference>
<sequence length="834" mass="91813">MASSEDPGLEDKIEYFRQLDFLTRRIDTTKTKSGGGSDSEGDSLDEEEEAFRRKCRRFHTKPNTPAATPGPPPSSQPRPDPPQPVSRSPRPLQLPAEDSPGGPPRRVVSAPLGTTIKATPTSEYRRRAAARDPDPDVSFVAETPIPVPDSAPGNRRHLLRRSETTPLPLKRSFLGRGRETAAAAPVGLPAMKKRKRGADQVRLVPEADRVCVGLRFYYIPNDDVAPARRARIMKAREYGAFWTREIGDATHVIVDRQLKYGDIEGILGAQPLSGGPPAVVNEDFPLDCIKFRHVLNPHQAKYQVAGYPGCEPAQKITEKPPDGKAGKEHLPLKPPPANSKRWDHIPVPDTQSQSSRGAEARLEPANPPSQQVISISDDESQQSQAPRSNHGQGQPDSPGAKAKPKLDAFGDELSGYINLMQEYKALPLDDDHEDDDLHSVSGTTVAAASSSSSSDEEEHRSGCSDEEEARRGPRNPKRKEVAMEERFACYQGGTREKSSASASSSPNARTIEVLQEMCTYYTRMNDQWRTISYRKAIKTLQRQPVKVRTADEARRLPNIGDRLARKIEEIAATDRLQRLEYANAEPLDRVLQLFLGVYDVGAAQAGKWIAQGHRTLEDLMAHAKLTRNQRLGVERYADMNARIPRREVEALADVVRRTAASADPDVEVIVGGSYRRGAESSGDVDFLITRKGTTSAAELSPFLDGLARDLEASGVLVARLAGTGAGGSGSKLHGCCVLPGGPPTWRRVDFLLVPEAELGAALLYFTGNDVFNRSMRLLASKKDMRLNQRGLYAGAMRAAGRQKISEGTLVEARDERRIFEALGVKWREPWERWC</sequence>
<feature type="active site" description="Nucleophile; Schiff-base intermediate with DNA; for 5'-dRP lyase activity" evidence="14">
    <location>
        <position position="566"/>
    </location>
</feature>
<dbReference type="EC" id="2.7.7.7" evidence="3"/>
<feature type="compositionally biased region" description="Basic and acidic residues" evidence="15">
    <location>
        <begin position="9"/>
        <end position="30"/>
    </location>
</feature>
<dbReference type="GO" id="GO:0003677">
    <property type="term" value="F:DNA binding"/>
    <property type="evidence" value="ECO:0007669"/>
    <property type="project" value="InterPro"/>
</dbReference>
<dbReference type="InterPro" id="IPR029398">
    <property type="entry name" value="PolB_thumb"/>
</dbReference>
<feature type="region of interest" description="Disordered" evidence="15">
    <location>
        <begin position="429"/>
        <end position="482"/>
    </location>
</feature>
<evidence type="ECO:0000256" key="13">
    <source>
        <dbReference type="ARBA" id="ARBA00049244"/>
    </source>
</evidence>
<feature type="compositionally biased region" description="Low complexity" evidence="15">
    <location>
        <begin position="439"/>
        <end position="453"/>
    </location>
</feature>
<evidence type="ECO:0000256" key="15">
    <source>
        <dbReference type="SAM" id="MobiDB-lite"/>
    </source>
</evidence>
<dbReference type="SMART" id="SM00483">
    <property type="entry name" value="POLXc"/>
    <property type="match status" value="1"/>
</dbReference>
<evidence type="ECO:0000256" key="2">
    <source>
        <dbReference type="ARBA" id="ARBA00008323"/>
    </source>
</evidence>
<evidence type="ECO:0000256" key="6">
    <source>
        <dbReference type="ARBA" id="ARBA00022695"/>
    </source>
</evidence>
<evidence type="ECO:0000256" key="11">
    <source>
        <dbReference type="ARBA" id="ARBA00023204"/>
    </source>
</evidence>
<dbReference type="Gene3D" id="1.10.150.110">
    <property type="entry name" value="DNA polymerase beta, N-terminal domain-like"/>
    <property type="match status" value="1"/>
</dbReference>
<comment type="subcellular location">
    <subcellularLocation>
        <location evidence="1">Nucleus</location>
    </subcellularLocation>
</comment>
<dbReference type="Pfam" id="PF14716">
    <property type="entry name" value="HHH_8"/>
    <property type="match status" value="1"/>
</dbReference>
<dbReference type="SUPFAM" id="SSF47802">
    <property type="entry name" value="DNA polymerase beta, N-terminal domain-like"/>
    <property type="match status" value="1"/>
</dbReference>
<dbReference type="GO" id="GO:0006303">
    <property type="term" value="P:double-strand break repair via nonhomologous end joining"/>
    <property type="evidence" value="ECO:0007669"/>
    <property type="project" value="TreeGrafter"/>
</dbReference>
<dbReference type="Pfam" id="PF14791">
    <property type="entry name" value="DNA_pol_B_thumb"/>
    <property type="match status" value="1"/>
</dbReference>
<keyword evidence="11" id="KW-0234">DNA repair</keyword>
<dbReference type="SUPFAM" id="SSF81301">
    <property type="entry name" value="Nucleotidyltransferase"/>
    <property type="match status" value="1"/>
</dbReference>
<dbReference type="InterPro" id="IPR002054">
    <property type="entry name" value="DNA-dir_DNA_pol_X"/>
</dbReference>
<evidence type="ECO:0000256" key="10">
    <source>
        <dbReference type="ARBA" id="ARBA00022932"/>
    </source>
</evidence>
<dbReference type="EMBL" id="ONZQ02000001">
    <property type="protein sequence ID" value="SPN96929.1"/>
    <property type="molecule type" value="Genomic_DNA"/>
</dbReference>
<keyword evidence="18" id="KW-1185">Reference proteome</keyword>
<dbReference type="InterPro" id="IPR043519">
    <property type="entry name" value="NT_sf"/>
</dbReference>
<dbReference type="Gene3D" id="1.10.150.20">
    <property type="entry name" value="5' to 3' exonuclease, C-terminal subdomain"/>
    <property type="match status" value="1"/>
</dbReference>
<feature type="compositionally biased region" description="Basic and acidic residues" evidence="15">
    <location>
        <begin position="316"/>
        <end position="331"/>
    </location>
</feature>